<keyword evidence="3 7" id="KW-0479">Metal-binding</keyword>
<evidence type="ECO:0000256" key="5">
    <source>
        <dbReference type="ARBA" id="ARBA00023052"/>
    </source>
</evidence>
<dbReference type="PANTHER" id="PTHR42916">
    <property type="entry name" value="2-SUCCINYL-5-ENOLPYRUVYL-6-HYDROXY-3-CYCLOHEXENE-1-CARBOXYLATE SYNTHASE"/>
    <property type="match status" value="1"/>
</dbReference>
<dbReference type="InterPro" id="IPR011766">
    <property type="entry name" value="TPP_enzyme_TPP-bd"/>
</dbReference>
<dbReference type="SUPFAM" id="SSF52467">
    <property type="entry name" value="DHS-like NAD/FAD-binding domain"/>
    <property type="match status" value="1"/>
</dbReference>
<dbReference type="Pfam" id="PF16582">
    <property type="entry name" value="TPP_enzyme_M_2"/>
    <property type="match status" value="1"/>
</dbReference>
<dbReference type="InterPro" id="IPR012001">
    <property type="entry name" value="Thiamin_PyroP_enz_TPP-bd_dom"/>
</dbReference>
<evidence type="ECO:0000259" key="10">
    <source>
        <dbReference type="Pfam" id="PF16582"/>
    </source>
</evidence>
<dbReference type="AlphaFoldDB" id="B5W7N4"/>
<dbReference type="GO" id="GO:0070204">
    <property type="term" value="F:2-succinyl-5-enolpyruvyl-6-hydroxy-3-cyclohexene-1-carboxylic-acid synthase activity"/>
    <property type="evidence" value="ECO:0007669"/>
    <property type="project" value="UniProtKB-UniRule"/>
</dbReference>
<dbReference type="InterPro" id="IPR029061">
    <property type="entry name" value="THDP-binding"/>
</dbReference>
<feature type="domain" description="Thiamine pyrophosphate enzyme TPP-binding" evidence="8">
    <location>
        <begin position="441"/>
        <end position="555"/>
    </location>
</feature>
<dbReference type="Proteomes" id="UP000004061">
    <property type="component" value="Unassembled WGS sequence"/>
</dbReference>
<evidence type="ECO:0000256" key="1">
    <source>
        <dbReference type="ARBA" id="ARBA00022428"/>
    </source>
</evidence>
<dbReference type="UniPathway" id="UPA01057">
    <property type="reaction ID" value="UER00164"/>
</dbReference>
<evidence type="ECO:0000256" key="2">
    <source>
        <dbReference type="ARBA" id="ARBA00022679"/>
    </source>
</evidence>
<evidence type="ECO:0000256" key="7">
    <source>
        <dbReference type="HAMAP-Rule" id="MF_01659"/>
    </source>
</evidence>
<dbReference type="UniPathway" id="UPA00995"/>
<keyword evidence="6 7" id="KW-0464">Manganese</keyword>
<evidence type="ECO:0000256" key="3">
    <source>
        <dbReference type="ARBA" id="ARBA00022723"/>
    </source>
</evidence>
<dbReference type="GO" id="GO:0000287">
    <property type="term" value="F:magnesium ion binding"/>
    <property type="evidence" value="ECO:0007669"/>
    <property type="project" value="UniProtKB-UniRule"/>
</dbReference>
<keyword evidence="4 7" id="KW-0460">Magnesium</keyword>
<feature type="domain" description="Thiamine pyrophosphate enzyme N-terminal TPP-binding" evidence="9">
    <location>
        <begin position="14"/>
        <end position="127"/>
    </location>
</feature>
<comment type="caution">
    <text evidence="11">The sequence shown here is derived from an EMBL/GenBank/DDBJ whole genome shotgun (WGS) entry which is preliminary data.</text>
</comment>
<dbReference type="EMBL" id="ABYK01000054">
    <property type="protein sequence ID" value="EDZ92476.1"/>
    <property type="molecule type" value="Genomic_DNA"/>
</dbReference>
<evidence type="ECO:0000256" key="4">
    <source>
        <dbReference type="ARBA" id="ARBA00022842"/>
    </source>
</evidence>
<feature type="domain" description="Menaquinone biosynthesis protein MenD middle" evidence="10">
    <location>
        <begin position="190"/>
        <end position="405"/>
    </location>
</feature>
<dbReference type="PIRSF" id="PIRSF004983">
    <property type="entry name" value="MenD"/>
    <property type="match status" value="1"/>
</dbReference>
<keyword evidence="5 7" id="KW-0786">Thiamine pyrophosphate</keyword>
<dbReference type="Gene3D" id="3.40.50.1220">
    <property type="entry name" value="TPP-binding domain"/>
    <property type="match status" value="1"/>
</dbReference>
<reference evidence="11 12" key="1">
    <citation type="journal article" date="2011" name="Appl. Environ. Microbiol.">
        <title>Contribution of a Sodium Ion Gradient to Energy Conservation during Fermentation in the Cyanobacterium Arthrospira (Spirulina) maxima CS-328.</title>
        <authorList>
            <person name="Carrieri D."/>
            <person name="Ananyev G."/>
            <person name="Lenz O."/>
            <person name="Bryant D.A."/>
            <person name="Dismukes G.C."/>
        </authorList>
    </citation>
    <scope>NUCLEOTIDE SEQUENCE [LARGE SCALE GENOMIC DNA]</scope>
    <source>
        <strain evidence="11 12">CS-328</strain>
    </source>
</reference>
<comment type="function">
    <text evidence="7">Catalyzes the thiamine diphosphate-dependent decarboxylation of 2-oxoglutarate and the subsequent addition of the resulting succinic semialdehyde-thiamine pyrophosphate anion to isochorismate to yield 2-succinyl-5-enolpyruvyl-6-hydroxy-3-cyclohexene-1-carboxylate (SEPHCHC).</text>
</comment>
<dbReference type="GO" id="GO:0042372">
    <property type="term" value="P:phylloquinone biosynthetic process"/>
    <property type="evidence" value="ECO:0007669"/>
    <property type="project" value="UniProtKB-UniRule"/>
</dbReference>
<evidence type="ECO:0000259" key="8">
    <source>
        <dbReference type="Pfam" id="PF02775"/>
    </source>
</evidence>
<dbReference type="GO" id="GO:0030976">
    <property type="term" value="F:thiamine pyrophosphate binding"/>
    <property type="evidence" value="ECO:0007669"/>
    <property type="project" value="UniProtKB-UniRule"/>
</dbReference>
<comment type="cofactor">
    <cofactor evidence="7">
        <name>thiamine diphosphate</name>
        <dbReference type="ChEBI" id="CHEBI:58937"/>
    </cofactor>
    <text evidence="7">Binds 1 thiamine pyrophosphate per subunit.</text>
</comment>
<evidence type="ECO:0000313" key="12">
    <source>
        <dbReference type="Proteomes" id="UP000004061"/>
    </source>
</evidence>
<dbReference type="HAMAP" id="MF_01659">
    <property type="entry name" value="MenD"/>
    <property type="match status" value="1"/>
</dbReference>
<comment type="catalytic activity">
    <reaction evidence="7">
        <text>isochorismate + 2-oxoglutarate + H(+) = 5-enolpyruvoyl-6-hydroxy-2-succinyl-cyclohex-3-ene-1-carboxylate + CO2</text>
        <dbReference type="Rhea" id="RHEA:25593"/>
        <dbReference type="ChEBI" id="CHEBI:15378"/>
        <dbReference type="ChEBI" id="CHEBI:16526"/>
        <dbReference type="ChEBI" id="CHEBI:16810"/>
        <dbReference type="ChEBI" id="CHEBI:29780"/>
        <dbReference type="ChEBI" id="CHEBI:58818"/>
        <dbReference type="EC" id="2.2.1.9"/>
    </reaction>
</comment>
<dbReference type="NCBIfam" id="TIGR00173">
    <property type="entry name" value="menD"/>
    <property type="match status" value="1"/>
</dbReference>
<dbReference type="InterPro" id="IPR029035">
    <property type="entry name" value="DHS-like_NAD/FAD-binding_dom"/>
</dbReference>
<dbReference type="CDD" id="cd02009">
    <property type="entry name" value="TPP_SHCHC_synthase"/>
    <property type="match status" value="1"/>
</dbReference>
<proteinExistence type="inferred from homology"/>
<comment type="pathway">
    <text evidence="7">Cofactor biosynthesis; phylloquinone biosynthesis.</text>
</comment>
<dbReference type="CDD" id="cd07037">
    <property type="entry name" value="TPP_PYR_MenD"/>
    <property type="match status" value="1"/>
</dbReference>
<evidence type="ECO:0000313" key="11">
    <source>
        <dbReference type="EMBL" id="EDZ92476.1"/>
    </source>
</evidence>
<dbReference type="PANTHER" id="PTHR42916:SF1">
    <property type="entry name" value="PROTEIN PHYLLO, CHLOROPLASTIC"/>
    <property type="match status" value="1"/>
</dbReference>
<sequence>MNLFDAPNINILWGNLIVEELIRNGASYFIVSPGSRSTPLTVAIARYSQAQRRVFLDERGAAFHAIGYARATGKPAVLVSTSGSAAANYFPAVIEAATDNLPMIIISADRPPELRKTGANQTIDQVNLYGDYVRWKFDIPCPDEKISPTFVLTTIDQAVYRAKRSHGPVHLNCMFREPLAPTNSAITLGYTLPLKPWLNSGRAWTDYPIPMVMQTDDNIHEISAILNNTKRGILALGRLNTMAQIRGVEKFAHKLQFPIFADIRSGLRLGNTIDNQLFVTDIRLSDDRLETVIQIGDRILSKRFLEYLETHPPRYYIMITDSPSRHDPAHIVSHRIESNIEKLCESLLPLLAPNLSEDWQDKLWLKSLKIRETIDSYLTKDSTLNEMAIAHLVSQHIPADSGLFLANSMPIRDMDEYGIYGGNSVRIAANRGTSGIDGIIASAAGFCQGLNTPTTLLIGDLAFLHDLNSLSMVNSLNHPLWIIVINNNGGGIFSFLPIAKFNDVFENYFATPHNLQFDQAAKLFNLNYFSPPTPEEFVKDYQQAIASQTSAIIEVQTNRKQNQELHQELADKIREISWRF</sequence>
<dbReference type="SUPFAM" id="SSF52518">
    <property type="entry name" value="Thiamin diphosphate-binding fold (THDP-binding)"/>
    <property type="match status" value="2"/>
</dbReference>
<evidence type="ECO:0000259" key="9">
    <source>
        <dbReference type="Pfam" id="PF02776"/>
    </source>
</evidence>
<dbReference type="Pfam" id="PF02775">
    <property type="entry name" value="TPP_enzyme_C"/>
    <property type="match status" value="1"/>
</dbReference>
<comment type="cofactor">
    <cofactor evidence="7">
        <name>Mg(2+)</name>
        <dbReference type="ChEBI" id="CHEBI:18420"/>
    </cofactor>
    <cofactor evidence="7">
        <name>Mn(2+)</name>
        <dbReference type="ChEBI" id="CHEBI:29035"/>
    </cofactor>
</comment>
<dbReference type="InterPro" id="IPR004433">
    <property type="entry name" value="MenaQ_synth_MenD"/>
</dbReference>
<comment type="subunit">
    <text evidence="7">Homodimer.</text>
</comment>
<keyword evidence="1" id="KW-0474">Menaquinone biosynthesis</keyword>
<protein>
    <recommendedName>
        <fullName evidence="7">2-succinyl-5-enolpyruvyl-6-hydroxy-3-cyclohexene-1-carboxylate synthase</fullName>
        <shortName evidence="7">SEPHCHC synthase</shortName>
        <ecNumber evidence="7">2.2.1.9</ecNumber>
    </recommendedName>
</protein>
<accession>B5W7N4</accession>
<dbReference type="Pfam" id="PF02776">
    <property type="entry name" value="TPP_enzyme_N"/>
    <property type="match status" value="1"/>
</dbReference>
<gene>
    <name evidence="7" type="primary">menD</name>
    <name evidence="11" type="ORF">AmaxDRAFT_4784</name>
</gene>
<comment type="pathway">
    <text evidence="7">Quinol/quinone metabolism; 1,4-dihydroxy-2-naphthoate biosynthesis; 1,4-dihydroxy-2-naphthoate from chorismate: step 2/7.</text>
</comment>
<keyword evidence="2 7" id="KW-0808">Transferase</keyword>
<dbReference type="RefSeq" id="WP_006670476.1">
    <property type="nucleotide sequence ID" value="NZ_ABYK01000054.1"/>
</dbReference>
<dbReference type="InterPro" id="IPR032264">
    <property type="entry name" value="MenD_middle"/>
</dbReference>
<dbReference type="EC" id="2.2.1.9" evidence="7"/>
<comment type="similarity">
    <text evidence="7">Belongs to the TPP enzyme family. MenD subfamily.</text>
</comment>
<dbReference type="GO" id="GO:0009234">
    <property type="term" value="P:menaquinone biosynthetic process"/>
    <property type="evidence" value="ECO:0007669"/>
    <property type="project" value="UniProtKB-KW"/>
</dbReference>
<organism evidence="11 12">
    <name type="scientific">Limnospira maxima CS-328</name>
    <dbReference type="NCBI Taxonomy" id="513049"/>
    <lineage>
        <taxon>Bacteria</taxon>
        <taxon>Bacillati</taxon>
        <taxon>Cyanobacteriota</taxon>
        <taxon>Cyanophyceae</taxon>
        <taxon>Oscillatoriophycideae</taxon>
        <taxon>Oscillatoriales</taxon>
        <taxon>Sirenicapillariaceae</taxon>
        <taxon>Limnospira</taxon>
    </lineage>
</organism>
<name>B5W7N4_LIMMA</name>
<dbReference type="Gene3D" id="3.40.50.970">
    <property type="match status" value="2"/>
</dbReference>
<dbReference type="GO" id="GO:0030145">
    <property type="term" value="F:manganese ion binding"/>
    <property type="evidence" value="ECO:0007669"/>
    <property type="project" value="UniProtKB-UniRule"/>
</dbReference>
<keyword evidence="12" id="KW-1185">Reference proteome</keyword>
<evidence type="ECO:0000256" key="6">
    <source>
        <dbReference type="ARBA" id="ARBA00023211"/>
    </source>
</evidence>